<dbReference type="EMBL" id="CP014205">
    <property type="protein sequence ID" value="AUG97624.1"/>
    <property type="molecule type" value="Genomic_DNA"/>
</dbReference>
<name>A0ABM6QI44_9PSED</name>
<evidence type="ECO:0000313" key="1">
    <source>
        <dbReference type="EMBL" id="AUG97624.1"/>
    </source>
</evidence>
<proteinExistence type="predicted"/>
<keyword evidence="2" id="KW-1185">Reference proteome</keyword>
<accession>A0ABM6QI44</accession>
<protein>
    <submittedName>
        <fullName evidence="1">Uncharacterized protein</fullName>
    </submittedName>
</protein>
<organism evidence="1 2">
    <name type="scientific">Pseudomonas glycinae</name>
    <dbReference type="NCBI Taxonomy" id="1785145"/>
    <lineage>
        <taxon>Bacteria</taxon>
        <taxon>Pseudomonadati</taxon>
        <taxon>Pseudomonadota</taxon>
        <taxon>Gammaproteobacteria</taxon>
        <taxon>Pseudomonadales</taxon>
        <taxon>Pseudomonadaceae</taxon>
        <taxon>Pseudomonas</taxon>
    </lineage>
</organism>
<sequence>MGVWYYINGGNGVTLNNVTITIKVAAGGGGGWDKIGCVLRQCRWWHFEGLGDQDGEHRRYGRS</sequence>
<gene>
    <name evidence="1" type="ORF">AWU82_29880</name>
</gene>
<dbReference type="RefSeq" id="WP_190241526.1">
    <property type="nucleotide sequence ID" value="NZ_CP014205.2"/>
</dbReference>
<dbReference type="Proteomes" id="UP000075187">
    <property type="component" value="Chromosome"/>
</dbReference>
<evidence type="ECO:0000313" key="2">
    <source>
        <dbReference type="Proteomes" id="UP000075187"/>
    </source>
</evidence>
<reference evidence="1" key="1">
    <citation type="submission" date="2017-12" db="EMBL/GenBank/DDBJ databases">
        <title>Pseudomonas sp. MS586 complete sequence.</title>
        <authorList>
            <person name="Lu S."/>
            <person name="Deng P."/>
        </authorList>
    </citation>
    <scope>NUCLEOTIDE SEQUENCE</scope>
    <source>
        <strain evidence="1">MS586</strain>
    </source>
</reference>